<sequence length="35" mass="4059">MHAQTRSKSHADNCMSQNNATRQFWLAILNAQWVV</sequence>
<evidence type="ECO:0000313" key="1">
    <source>
        <dbReference type="EMBL" id="CAB3805804.1"/>
    </source>
</evidence>
<keyword evidence="2" id="KW-1185">Reference proteome</keyword>
<reference evidence="1 2" key="1">
    <citation type="submission" date="2020-04" db="EMBL/GenBank/DDBJ databases">
        <authorList>
            <person name="De Canck E."/>
        </authorList>
    </citation>
    <scope>NUCLEOTIDE SEQUENCE [LARGE SCALE GENOMIC DNA]</scope>
    <source>
        <strain evidence="1 2">LMG 27177</strain>
    </source>
</reference>
<name>A0A6J5GRS8_9BURK</name>
<organism evidence="1 2">
    <name type="scientific">Paraburkholderia fynbosensis</name>
    <dbReference type="NCBI Taxonomy" id="1200993"/>
    <lineage>
        <taxon>Bacteria</taxon>
        <taxon>Pseudomonadati</taxon>
        <taxon>Pseudomonadota</taxon>
        <taxon>Betaproteobacteria</taxon>
        <taxon>Burkholderiales</taxon>
        <taxon>Burkholderiaceae</taxon>
        <taxon>Paraburkholderia</taxon>
    </lineage>
</organism>
<protein>
    <submittedName>
        <fullName evidence="1">Uncharacterized protein</fullName>
    </submittedName>
</protein>
<dbReference type="EMBL" id="CADIKI010000022">
    <property type="protein sequence ID" value="CAB3805804.1"/>
    <property type="molecule type" value="Genomic_DNA"/>
</dbReference>
<proteinExistence type="predicted"/>
<gene>
    <name evidence="1" type="ORF">LMG27177_05942</name>
</gene>
<dbReference type="AlphaFoldDB" id="A0A6J5GRS8"/>
<evidence type="ECO:0000313" key="2">
    <source>
        <dbReference type="Proteomes" id="UP000494252"/>
    </source>
</evidence>
<dbReference type="Proteomes" id="UP000494252">
    <property type="component" value="Unassembled WGS sequence"/>
</dbReference>
<accession>A0A6J5GRS8</accession>